<dbReference type="GO" id="GO:0005975">
    <property type="term" value="P:carbohydrate metabolic process"/>
    <property type="evidence" value="ECO:0007669"/>
    <property type="project" value="UniProtKB-ARBA"/>
</dbReference>
<name>A0A0U3NZF0_9MICC</name>
<feature type="region of interest" description="Disordered" evidence="1">
    <location>
        <begin position="1"/>
        <end position="33"/>
    </location>
</feature>
<dbReference type="InterPro" id="IPR035986">
    <property type="entry name" value="PKD_dom_sf"/>
</dbReference>
<gene>
    <name evidence="2" type="ORF">AU252_14705</name>
</gene>
<accession>A0A0U3NZF0</accession>
<dbReference type="InterPro" id="IPR013783">
    <property type="entry name" value="Ig-like_fold"/>
</dbReference>
<dbReference type="Proteomes" id="UP000065151">
    <property type="component" value="Chromosome"/>
</dbReference>
<sequence>MPSGHPTPNTLEVSPPSAVPTVRPSSSAQASGAPVQAITIPLGKQKQTGVEAWLPVSGYSGAPGSEITYDASESAGVVVKYEWDLDGDGSYDRTTTDPVLKHTYRTEFEGLMILRVTGIAGGTDTLETPVRISTTPRYQLLAAPLNVQVEVLSTVGGISEVKVSWESNDPAVYRWGVTLDGFPAGVVDGSARSVNVTEVHREEDVLIEVLGLTADGALGERAGPVLAAAK</sequence>
<evidence type="ECO:0000313" key="3">
    <source>
        <dbReference type="Proteomes" id="UP000065151"/>
    </source>
</evidence>
<reference evidence="2 3" key="1">
    <citation type="submission" date="2015-12" db="EMBL/GenBank/DDBJ databases">
        <authorList>
            <person name="Shamseldin A."/>
            <person name="Moawad H."/>
            <person name="Abd El-Rahim W.M."/>
            <person name="Sadowsky M.J."/>
        </authorList>
    </citation>
    <scope>NUCLEOTIDE SEQUENCE [LARGE SCALE GENOMIC DNA]</scope>
    <source>
        <strain evidence="2 3">Ar51</strain>
    </source>
</reference>
<proteinExistence type="predicted"/>
<dbReference type="Gene3D" id="2.60.40.10">
    <property type="entry name" value="Immunoglobulins"/>
    <property type="match status" value="1"/>
</dbReference>
<evidence type="ECO:0000313" key="2">
    <source>
        <dbReference type="EMBL" id="ALV42239.1"/>
    </source>
</evidence>
<organism evidence="2">
    <name type="scientific">Pseudarthrobacter sulfonivorans</name>
    <dbReference type="NCBI Taxonomy" id="121292"/>
    <lineage>
        <taxon>Bacteria</taxon>
        <taxon>Bacillati</taxon>
        <taxon>Actinomycetota</taxon>
        <taxon>Actinomycetes</taxon>
        <taxon>Micrococcales</taxon>
        <taxon>Micrococcaceae</taxon>
        <taxon>Pseudarthrobacter</taxon>
    </lineage>
</organism>
<dbReference type="EMBL" id="CP013747">
    <property type="protein sequence ID" value="ALV42239.1"/>
    <property type="molecule type" value="Genomic_DNA"/>
</dbReference>
<dbReference type="AlphaFoldDB" id="A0A0U3NZF0"/>
<dbReference type="KEGG" id="psul:AU252_14705"/>
<dbReference type="SUPFAM" id="SSF49299">
    <property type="entry name" value="PKD domain"/>
    <property type="match status" value="1"/>
</dbReference>
<evidence type="ECO:0008006" key="4">
    <source>
        <dbReference type="Google" id="ProtNLM"/>
    </source>
</evidence>
<feature type="compositionally biased region" description="Polar residues" evidence="1">
    <location>
        <begin position="1"/>
        <end position="12"/>
    </location>
</feature>
<protein>
    <recommendedName>
        <fullName evidence="4">PKD domain-containing protein</fullName>
    </recommendedName>
</protein>
<evidence type="ECO:0000256" key="1">
    <source>
        <dbReference type="SAM" id="MobiDB-lite"/>
    </source>
</evidence>